<evidence type="ECO:0000313" key="2">
    <source>
        <dbReference type="Proteomes" id="UP000287651"/>
    </source>
</evidence>
<name>A0A426XVD4_ENSVE</name>
<sequence length="107" mass="11768">MASTLTRFTRDSISPLGTTTLLVAIGEDQRSKTVMITFIVVGLPLTYNVILDHPTLNKLRVIVSTYHKIVNQTTMHGRPSMGQVVVRGGAQHRHLRRSGGGSSWKTV</sequence>
<dbReference type="EMBL" id="AMZH03017149">
    <property type="protein sequence ID" value="RRT43445.1"/>
    <property type="molecule type" value="Genomic_DNA"/>
</dbReference>
<protein>
    <submittedName>
        <fullName evidence="1">Uncharacterized protein</fullName>
    </submittedName>
</protein>
<feature type="non-terminal residue" evidence="1">
    <location>
        <position position="107"/>
    </location>
</feature>
<organism evidence="1 2">
    <name type="scientific">Ensete ventricosum</name>
    <name type="common">Abyssinian banana</name>
    <name type="synonym">Musa ensete</name>
    <dbReference type="NCBI Taxonomy" id="4639"/>
    <lineage>
        <taxon>Eukaryota</taxon>
        <taxon>Viridiplantae</taxon>
        <taxon>Streptophyta</taxon>
        <taxon>Embryophyta</taxon>
        <taxon>Tracheophyta</taxon>
        <taxon>Spermatophyta</taxon>
        <taxon>Magnoliopsida</taxon>
        <taxon>Liliopsida</taxon>
        <taxon>Zingiberales</taxon>
        <taxon>Musaceae</taxon>
        <taxon>Ensete</taxon>
    </lineage>
</organism>
<evidence type="ECO:0000313" key="1">
    <source>
        <dbReference type="EMBL" id="RRT43445.1"/>
    </source>
</evidence>
<dbReference type="Proteomes" id="UP000287651">
    <property type="component" value="Unassembled WGS sequence"/>
</dbReference>
<gene>
    <name evidence="1" type="ORF">B296_00053631</name>
</gene>
<comment type="caution">
    <text evidence="1">The sequence shown here is derived from an EMBL/GenBank/DDBJ whole genome shotgun (WGS) entry which is preliminary data.</text>
</comment>
<dbReference type="PANTHER" id="PTHR33240:SF8">
    <property type="entry name" value="OS03G0439900 PROTEIN"/>
    <property type="match status" value="1"/>
</dbReference>
<reference evidence="1 2" key="1">
    <citation type="journal article" date="2014" name="Agronomy (Basel)">
        <title>A Draft Genome Sequence for Ensete ventricosum, the Drought-Tolerant Tree Against Hunger.</title>
        <authorList>
            <person name="Harrison J."/>
            <person name="Moore K.A."/>
            <person name="Paszkiewicz K."/>
            <person name="Jones T."/>
            <person name="Grant M."/>
            <person name="Ambacheew D."/>
            <person name="Muzemil S."/>
            <person name="Studholme D.J."/>
        </authorList>
    </citation>
    <scope>NUCLEOTIDE SEQUENCE [LARGE SCALE GENOMIC DNA]</scope>
</reference>
<dbReference type="AlphaFoldDB" id="A0A426XVD4"/>
<dbReference type="PANTHER" id="PTHR33240">
    <property type="entry name" value="OS08G0508500 PROTEIN"/>
    <property type="match status" value="1"/>
</dbReference>
<proteinExistence type="predicted"/>
<accession>A0A426XVD4</accession>